<dbReference type="PROSITE" id="PS51352">
    <property type="entry name" value="THIOREDOXIN_2"/>
    <property type="match status" value="1"/>
</dbReference>
<proteinExistence type="predicted"/>
<dbReference type="EMBL" id="WACR01000001">
    <property type="protein sequence ID" value="KAB1066175.1"/>
    <property type="molecule type" value="Genomic_DNA"/>
</dbReference>
<dbReference type="CDD" id="cd02966">
    <property type="entry name" value="TlpA_like_family"/>
    <property type="match status" value="1"/>
</dbReference>
<dbReference type="Gene3D" id="3.40.30.10">
    <property type="entry name" value="Glutaredoxin"/>
    <property type="match status" value="1"/>
</dbReference>
<accession>A0A6N6MEN7</accession>
<dbReference type="GO" id="GO:0016491">
    <property type="term" value="F:oxidoreductase activity"/>
    <property type="evidence" value="ECO:0007669"/>
    <property type="project" value="InterPro"/>
</dbReference>
<keyword evidence="1" id="KW-0732">Signal</keyword>
<dbReference type="SUPFAM" id="SSF52833">
    <property type="entry name" value="Thioredoxin-like"/>
    <property type="match status" value="1"/>
</dbReference>
<dbReference type="InterPro" id="IPR013766">
    <property type="entry name" value="Thioredoxin_domain"/>
</dbReference>
<dbReference type="InterPro" id="IPR000866">
    <property type="entry name" value="AhpC/TSA"/>
</dbReference>
<protein>
    <submittedName>
        <fullName evidence="3">AhpC/TSA family protein</fullName>
    </submittedName>
</protein>
<dbReference type="AlphaFoldDB" id="A0A6N6MEN7"/>
<dbReference type="InterPro" id="IPR036249">
    <property type="entry name" value="Thioredoxin-like_sf"/>
</dbReference>
<feature type="chain" id="PRO_5026857749" evidence="1">
    <location>
        <begin position="19"/>
        <end position="468"/>
    </location>
</feature>
<name>A0A6N6MEN7_9FLAO</name>
<evidence type="ECO:0000313" key="3">
    <source>
        <dbReference type="EMBL" id="KAB1066175.1"/>
    </source>
</evidence>
<dbReference type="Pfam" id="PF00578">
    <property type="entry name" value="AhpC-TSA"/>
    <property type="match status" value="1"/>
</dbReference>
<dbReference type="RefSeq" id="WP_151166163.1">
    <property type="nucleotide sequence ID" value="NZ_WACR01000001.1"/>
</dbReference>
<dbReference type="GO" id="GO:0016209">
    <property type="term" value="F:antioxidant activity"/>
    <property type="evidence" value="ECO:0007669"/>
    <property type="project" value="InterPro"/>
</dbReference>
<dbReference type="InterPro" id="IPR050553">
    <property type="entry name" value="Thioredoxin_ResA/DsbE_sf"/>
</dbReference>
<dbReference type="PANTHER" id="PTHR42852:SF16">
    <property type="entry name" value="THIOL:DISULFIDE INTERCHANGE PROTEIN TLPA"/>
    <property type="match status" value="1"/>
</dbReference>
<dbReference type="OrthoDB" id="743079at2"/>
<reference evidence="3 4" key="1">
    <citation type="submission" date="2019-09" db="EMBL/GenBank/DDBJ databases">
        <title>Genomes of Cryomorphaceae.</title>
        <authorList>
            <person name="Bowman J.P."/>
        </authorList>
    </citation>
    <scope>NUCLEOTIDE SEQUENCE [LARGE SCALE GENOMIC DNA]</scope>
    <source>
        <strain evidence="3 4">KCTC 52047</strain>
    </source>
</reference>
<keyword evidence="4" id="KW-1185">Reference proteome</keyword>
<gene>
    <name evidence="3" type="ORF">F3059_01500</name>
</gene>
<sequence length="468" mass="53902">MKRLIFLFTVLSPLLSTAQLSGSIEGFYGQKIYLLKTVEALSGTYDKLDSGLISEDGSFSFRSEPESGFYYLKIEDRYTPYFHDQRCDKPITLKTPEDLNNKLIPVEVEYACSSKNYQFLHEAAMLQDSAVADFIERNPAPKKDTLFPKNLRDFNDSLTSVLTEAHEKFPQLKQDLKLRVTSLKVLSGANRDSVKKSIFKSEPIKPESADYLSLFLQVYNRDIDHFLLVNKSRYTDSLIVYSGFKAVVNLFLSDSLFERRDMAELALITKLHFNELPNVKPSRKKTLLKQAIEDAETPIIKRIASSILADMSHLKKSSKAPAINLRDTLGNLVTLDQFKGSYVYIQFWATWNEASVEDLVFMNQLYAKYKNKIAFLSISGDRNQEDFYSFVQNHSYPWQILHYNKKFSLIEKYSVRSYPMYFLVDPDGKLALSPAYEPNRMIGYFDAIINSGEDAVKDFEIIRDYKED</sequence>
<evidence type="ECO:0000259" key="2">
    <source>
        <dbReference type="PROSITE" id="PS51352"/>
    </source>
</evidence>
<evidence type="ECO:0000256" key="1">
    <source>
        <dbReference type="SAM" id="SignalP"/>
    </source>
</evidence>
<feature type="domain" description="Thioredoxin" evidence="2">
    <location>
        <begin position="314"/>
        <end position="450"/>
    </location>
</feature>
<feature type="signal peptide" evidence="1">
    <location>
        <begin position="1"/>
        <end position="18"/>
    </location>
</feature>
<organism evidence="3 4">
    <name type="scientific">Salibacter halophilus</name>
    <dbReference type="NCBI Taxonomy" id="1803916"/>
    <lineage>
        <taxon>Bacteria</taxon>
        <taxon>Pseudomonadati</taxon>
        <taxon>Bacteroidota</taxon>
        <taxon>Flavobacteriia</taxon>
        <taxon>Flavobacteriales</taxon>
        <taxon>Salibacteraceae</taxon>
        <taxon>Salibacter</taxon>
    </lineage>
</organism>
<comment type="caution">
    <text evidence="3">The sequence shown here is derived from an EMBL/GenBank/DDBJ whole genome shotgun (WGS) entry which is preliminary data.</text>
</comment>
<evidence type="ECO:0000313" key="4">
    <source>
        <dbReference type="Proteomes" id="UP000435357"/>
    </source>
</evidence>
<dbReference type="Proteomes" id="UP000435357">
    <property type="component" value="Unassembled WGS sequence"/>
</dbReference>
<dbReference type="PANTHER" id="PTHR42852">
    <property type="entry name" value="THIOL:DISULFIDE INTERCHANGE PROTEIN DSBE"/>
    <property type="match status" value="1"/>
</dbReference>